<feature type="region of interest" description="Disordered" evidence="3">
    <location>
        <begin position="220"/>
        <end position="244"/>
    </location>
</feature>
<evidence type="ECO:0000256" key="1">
    <source>
        <dbReference type="ARBA" id="ARBA00009275"/>
    </source>
</evidence>
<gene>
    <name evidence="4" type="primary">WDR76</name>
</gene>
<dbReference type="PROSITE" id="PS01137">
    <property type="entry name" value="TATD_1"/>
    <property type="match status" value="1"/>
</dbReference>
<dbReference type="PROSITE" id="PS01091">
    <property type="entry name" value="TATD_3"/>
    <property type="match status" value="1"/>
</dbReference>
<dbReference type="OrthoDB" id="413993at2759"/>
<dbReference type="Gene3D" id="3.20.20.140">
    <property type="entry name" value="Metal-dependent hydrolases"/>
    <property type="match status" value="1"/>
</dbReference>
<dbReference type="GeneTree" id="ENSGT00940000155616"/>
<dbReference type="InterPro" id="IPR032466">
    <property type="entry name" value="Metal_Hydrolase"/>
</dbReference>
<dbReference type="AlphaFoldDB" id="A0A3P9A8C5"/>
<name>A0A3P9A8C5_ESOLU</name>
<dbReference type="Pfam" id="PF01026">
    <property type="entry name" value="TatD_DNase"/>
    <property type="match status" value="1"/>
</dbReference>
<reference evidence="4" key="3">
    <citation type="submission" date="2025-08" db="UniProtKB">
        <authorList>
            <consortium name="Ensembl"/>
        </authorList>
    </citation>
    <scope>IDENTIFICATION</scope>
</reference>
<keyword evidence="2" id="KW-0378">Hydrolase</keyword>
<evidence type="ECO:0000256" key="3">
    <source>
        <dbReference type="SAM" id="MobiDB-lite"/>
    </source>
</evidence>
<feature type="region of interest" description="Disordered" evidence="3">
    <location>
        <begin position="124"/>
        <end position="149"/>
    </location>
</feature>
<dbReference type="InterPro" id="IPR001130">
    <property type="entry name" value="TatD-like"/>
</dbReference>
<dbReference type="InterPro" id="IPR018228">
    <property type="entry name" value="DNase_TatD-rel_CS"/>
</dbReference>
<dbReference type="PANTHER" id="PTHR46363:SF1">
    <property type="entry name" value="DEOXYRIBONUCLEASE TATDN2-RELATED"/>
    <property type="match status" value="1"/>
</dbReference>
<protein>
    <submittedName>
        <fullName evidence="4">Uncharacterized protein</fullName>
    </submittedName>
</protein>
<evidence type="ECO:0000256" key="2">
    <source>
        <dbReference type="ARBA" id="ARBA00022801"/>
    </source>
</evidence>
<reference evidence="4" key="4">
    <citation type="submission" date="2025-09" db="UniProtKB">
        <authorList>
            <consortium name="Ensembl"/>
        </authorList>
    </citation>
    <scope>IDENTIFICATION</scope>
</reference>
<comment type="similarity">
    <text evidence="1">Belongs to the metallo-dependent hydrolases superfamily. TatD-type hydrolase family.</text>
</comment>
<evidence type="ECO:0000313" key="5">
    <source>
        <dbReference type="Proteomes" id="UP000265140"/>
    </source>
</evidence>
<reference evidence="5" key="1">
    <citation type="journal article" date="2014" name="PLoS ONE">
        <title>The genome and linkage map of the northern pike (Esox lucius): conserved synteny revealed between the salmonid sister group and the Neoteleostei.</title>
        <authorList>
            <person name="Rondeau E.B."/>
            <person name="Minkley D.R."/>
            <person name="Leong J.S."/>
            <person name="Messmer A.M."/>
            <person name="Jantzen J.R."/>
            <person name="von Schalburg K.R."/>
            <person name="Lemon C."/>
            <person name="Bird N.H."/>
            <person name="Koop B.F."/>
        </authorList>
    </citation>
    <scope>NUCLEOTIDE SEQUENCE</scope>
</reference>
<dbReference type="PANTHER" id="PTHR46363">
    <property type="entry name" value="DEOXYRIBONUCLEASE TATDN2-RELATED"/>
    <property type="match status" value="1"/>
</dbReference>
<sequence>MNPKLNFCRHVDSLSHAHVAVSRFVIRLSPLVAEENTFVGGKNYLRCKKFLSTDMDRNNRKTVKFEWLRTTLGSPTKFRKNGGGTPEPTRWGQFPSEVMTSPDLNLTTGSAGLAELEDICLNTPKRRAGRSPGDRSEGKQDGGNYFTGKMNGLRKLSRKCLRGLTSSTSKAGIMDTISQTENLLPSPTTSSVLKRKERTPEEGSKAIYLKALTAAIKAGEKQSPDKVTARKSLSLTKSTERRHSLEPVMEPVLAPDASVPFDCCSVQSEGDSEDTAPFEGNGYEFHPLVFVDPDTQDENIVKEDTQSIVLKEEASPDWSDDEDPVVVETLSQDEYSNAKEVFKREVSDSSTSGLKYVPNRSFLNPGTYTPDPWKLNPPAGPDQSGGVLVPSFTTTSVDEPSGSFRFLSESPSQLSPQSWRTVFISSGHPPSEKPGTQPALSTGVGSPSCPSSVCSSLDPFALPRTVTSSRIGSVLSSRNGPCVRTHRRYSDGVPSLPPPSSGFYENGATTRRMSVGAETIWSCNPGLKGLSQHGFVDTHCHLDMLWGKLGFRGTFARFRHLHQSSFPPEFRGCIADFCNPRVMVREALWEGLLAEELVWGAFGCHPHFAKAYSEVDERSILAAMRHPKAVAFGEIGLDYSHKNSTNAPRQKEVFERQLKLAVAMNKPLVIHCREADDDLLVIMKKCVPRDYKIHRHCFTNSYPVIEPLLKEFPNLCVGFTALVTYPRAHEVRDAIRKIPLDRILLETDAPYFLPRQVSKDVCRFAHPGMGIHTLREISLLKGLNMATVLTAVRNNTTQLYGI</sequence>
<dbReference type="STRING" id="8010.ENSELUP00000036970"/>
<dbReference type="PROSITE" id="PS01090">
    <property type="entry name" value="TATD_2"/>
    <property type="match status" value="1"/>
</dbReference>
<dbReference type="FunFam" id="3.20.20.140:FF:000027">
    <property type="entry name" value="putative deoxyribonuclease TATDN2"/>
    <property type="match status" value="1"/>
</dbReference>
<dbReference type="CDD" id="cd01310">
    <property type="entry name" value="TatD_DNAse"/>
    <property type="match status" value="1"/>
</dbReference>
<dbReference type="OMA" id="WKQKEVF"/>
<dbReference type="InParanoid" id="A0A3P9A8C5"/>
<accession>A0A3P9A8C5</accession>
<reference evidence="4" key="2">
    <citation type="submission" date="2020-02" db="EMBL/GenBank/DDBJ databases">
        <title>Esox lucius (northern pike) genome, fEsoLuc1, primary haplotype.</title>
        <authorList>
            <person name="Myers G."/>
            <person name="Karagic N."/>
            <person name="Meyer A."/>
            <person name="Pippel M."/>
            <person name="Reichard M."/>
            <person name="Winkler S."/>
            <person name="Tracey A."/>
            <person name="Sims Y."/>
            <person name="Howe K."/>
            <person name="Rhie A."/>
            <person name="Formenti G."/>
            <person name="Durbin R."/>
            <person name="Fedrigo O."/>
            <person name="Jarvis E.D."/>
        </authorList>
    </citation>
    <scope>NUCLEOTIDE SEQUENCE [LARGE SCALE GENOMIC DNA]</scope>
</reference>
<evidence type="ECO:0000313" key="4">
    <source>
        <dbReference type="Ensembl" id="ENSELUP00000036970.2"/>
    </source>
</evidence>
<keyword evidence="5" id="KW-1185">Reference proteome</keyword>
<feature type="region of interest" description="Disordered" evidence="3">
    <location>
        <begin position="422"/>
        <end position="445"/>
    </location>
</feature>
<proteinExistence type="inferred from homology"/>
<dbReference type="Bgee" id="ENSELUG00000016441">
    <property type="expression patterns" value="Expressed in ovary and 3 other cell types or tissues"/>
</dbReference>
<dbReference type="SUPFAM" id="SSF51556">
    <property type="entry name" value="Metallo-dependent hydrolases"/>
    <property type="match status" value="1"/>
</dbReference>
<organism evidence="4 5">
    <name type="scientific">Esox lucius</name>
    <name type="common">Northern pike</name>
    <dbReference type="NCBI Taxonomy" id="8010"/>
    <lineage>
        <taxon>Eukaryota</taxon>
        <taxon>Metazoa</taxon>
        <taxon>Chordata</taxon>
        <taxon>Craniata</taxon>
        <taxon>Vertebrata</taxon>
        <taxon>Euteleostomi</taxon>
        <taxon>Actinopterygii</taxon>
        <taxon>Neopterygii</taxon>
        <taxon>Teleostei</taxon>
        <taxon>Protacanthopterygii</taxon>
        <taxon>Esociformes</taxon>
        <taxon>Esocidae</taxon>
        <taxon>Esox</taxon>
    </lineage>
</organism>
<dbReference type="Ensembl" id="ENSELUT00000026064.3">
    <property type="protein sequence ID" value="ENSELUP00000036970.2"/>
    <property type="gene ID" value="ENSELUG00000016441.3"/>
</dbReference>
<dbReference type="GO" id="GO:0016788">
    <property type="term" value="F:hydrolase activity, acting on ester bonds"/>
    <property type="evidence" value="ECO:0007669"/>
    <property type="project" value="InterPro"/>
</dbReference>
<dbReference type="Proteomes" id="UP000265140">
    <property type="component" value="Chromosome 17"/>
</dbReference>